<name>A0ABQ2ITN7_9PSEU</name>
<dbReference type="Proteomes" id="UP000597656">
    <property type="component" value="Unassembled WGS sequence"/>
</dbReference>
<evidence type="ECO:0000313" key="1">
    <source>
        <dbReference type="EMBL" id="GGN30286.1"/>
    </source>
</evidence>
<evidence type="ECO:0008006" key="3">
    <source>
        <dbReference type="Google" id="ProtNLM"/>
    </source>
</evidence>
<organism evidence="1 2">
    <name type="scientific">Lentzea pudingi</name>
    <dbReference type="NCBI Taxonomy" id="1789439"/>
    <lineage>
        <taxon>Bacteria</taxon>
        <taxon>Bacillati</taxon>
        <taxon>Actinomycetota</taxon>
        <taxon>Actinomycetes</taxon>
        <taxon>Pseudonocardiales</taxon>
        <taxon>Pseudonocardiaceae</taxon>
        <taxon>Lentzea</taxon>
    </lineage>
</organism>
<keyword evidence="2" id="KW-1185">Reference proteome</keyword>
<proteinExistence type="predicted"/>
<evidence type="ECO:0000313" key="2">
    <source>
        <dbReference type="Proteomes" id="UP000597656"/>
    </source>
</evidence>
<dbReference type="PROSITE" id="PS51318">
    <property type="entry name" value="TAT"/>
    <property type="match status" value="1"/>
</dbReference>
<gene>
    <name evidence="1" type="ORF">GCM10011609_87980</name>
</gene>
<accession>A0ABQ2ITN7</accession>
<protein>
    <recommendedName>
        <fullName evidence="3">Twin-arginine translocation signal domain-containing protein</fullName>
    </recommendedName>
</protein>
<reference evidence="2" key="1">
    <citation type="journal article" date="2019" name="Int. J. Syst. Evol. Microbiol.">
        <title>The Global Catalogue of Microorganisms (GCM) 10K type strain sequencing project: providing services to taxonomists for standard genome sequencing and annotation.</title>
        <authorList>
            <consortium name="The Broad Institute Genomics Platform"/>
            <consortium name="The Broad Institute Genome Sequencing Center for Infectious Disease"/>
            <person name="Wu L."/>
            <person name="Ma J."/>
        </authorList>
    </citation>
    <scope>NUCLEOTIDE SEQUENCE [LARGE SCALE GENOMIC DNA]</scope>
    <source>
        <strain evidence="2">CGMCC 4.7319</strain>
    </source>
</reference>
<sequence>MASLSRRDMLKSAAIGAAVVAVPVDVLAGSQSAEAAAPVNQLACDWSESELADRRRVLDAGLTEDEATAWLLVARAGAQLFALPVLHPSINPEIAVALHELQSKLLMRPTYRKYVQGFPAADQSTSYR</sequence>
<dbReference type="EMBL" id="BMNC01000037">
    <property type="protein sequence ID" value="GGN30286.1"/>
    <property type="molecule type" value="Genomic_DNA"/>
</dbReference>
<dbReference type="InterPro" id="IPR006311">
    <property type="entry name" value="TAT_signal"/>
</dbReference>
<dbReference type="RefSeq" id="WP_189160770.1">
    <property type="nucleotide sequence ID" value="NZ_BMNC01000037.1"/>
</dbReference>
<comment type="caution">
    <text evidence="1">The sequence shown here is derived from an EMBL/GenBank/DDBJ whole genome shotgun (WGS) entry which is preliminary data.</text>
</comment>